<sequence length="242" mass="24417">MLTTLSTILVPINTGLTLSLALEYPRLTAGTELPLACIGVLPLDGEHDCLLGLPPAGPLGSTEADRGLGAPGLPLVAESGLSGNVVLRFGGVSSEKPGMSDGFHGLDLTVGEAGRDTAGVLDGVGIGFAAGEEGLTWDIVGFAVVVAELMGRRVGVADLDKVLGGGSVGLDVGVEDLAVDLDRGVVDLEGPADFVPVLVVVDLAVEPADLVVGLDAVGVRRDELADLLRDVGLVVADTVDLE</sequence>
<keyword evidence="1" id="KW-0732">Signal</keyword>
<feature type="chain" id="PRO_5035936171" evidence="1">
    <location>
        <begin position="22"/>
        <end position="242"/>
    </location>
</feature>
<dbReference type="Proteomes" id="UP000712281">
    <property type="component" value="Unassembled WGS sequence"/>
</dbReference>
<protein>
    <submittedName>
        <fullName evidence="2">Uncharacterized protein</fullName>
    </submittedName>
</protein>
<feature type="signal peptide" evidence="1">
    <location>
        <begin position="1"/>
        <end position="21"/>
    </location>
</feature>
<evidence type="ECO:0000313" key="2">
    <source>
        <dbReference type="EMBL" id="KAF2581770.1"/>
    </source>
</evidence>
<evidence type="ECO:0000256" key="1">
    <source>
        <dbReference type="SAM" id="SignalP"/>
    </source>
</evidence>
<comment type="caution">
    <text evidence="2">The sequence shown here is derived from an EMBL/GenBank/DDBJ whole genome shotgun (WGS) entry which is preliminary data.</text>
</comment>
<reference evidence="2" key="1">
    <citation type="submission" date="2019-12" db="EMBL/GenBank/DDBJ databases">
        <title>Genome sequencing and annotation of Brassica cretica.</title>
        <authorList>
            <person name="Studholme D.J."/>
            <person name="Sarris P.F."/>
        </authorList>
    </citation>
    <scope>NUCLEOTIDE SEQUENCE</scope>
    <source>
        <strain evidence="2">PFS-001/15</strain>
        <tissue evidence="2">Leaf</tissue>
    </source>
</reference>
<dbReference type="EMBL" id="QGKW02001660">
    <property type="protein sequence ID" value="KAF2581770.1"/>
    <property type="molecule type" value="Genomic_DNA"/>
</dbReference>
<dbReference type="AlphaFoldDB" id="A0A8S9JGQ6"/>
<name>A0A8S9JGQ6_BRACR</name>
<accession>A0A8S9JGQ6</accession>
<organism evidence="2 3">
    <name type="scientific">Brassica cretica</name>
    <name type="common">Mustard</name>
    <dbReference type="NCBI Taxonomy" id="69181"/>
    <lineage>
        <taxon>Eukaryota</taxon>
        <taxon>Viridiplantae</taxon>
        <taxon>Streptophyta</taxon>
        <taxon>Embryophyta</taxon>
        <taxon>Tracheophyta</taxon>
        <taxon>Spermatophyta</taxon>
        <taxon>Magnoliopsida</taxon>
        <taxon>eudicotyledons</taxon>
        <taxon>Gunneridae</taxon>
        <taxon>Pentapetalae</taxon>
        <taxon>rosids</taxon>
        <taxon>malvids</taxon>
        <taxon>Brassicales</taxon>
        <taxon>Brassicaceae</taxon>
        <taxon>Brassiceae</taxon>
        <taxon>Brassica</taxon>
    </lineage>
</organism>
<gene>
    <name evidence="2" type="ORF">F2Q68_00001726</name>
</gene>
<evidence type="ECO:0000313" key="3">
    <source>
        <dbReference type="Proteomes" id="UP000712281"/>
    </source>
</evidence>
<proteinExistence type="predicted"/>